<dbReference type="EMBL" id="MAYW01000267">
    <property type="protein sequence ID" value="ODS30185.1"/>
    <property type="molecule type" value="Genomic_DNA"/>
</dbReference>
<dbReference type="CDD" id="cd02440">
    <property type="entry name" value="AdoMet_MTases"/>
    <property type="match status" value="1"/>
</dbReference>
<accession>A0A1E3X3I5</accession>
<gene>
    <name evidence="3" type="ORF">SCARUB_04706</name>
</gene>
<comment type="caution">
    <text evidence="3">The sequence shown here is derived from an EMBL/GenBank/DDBJ whole genome shotgun (WGS) entry which is preliminary data.</text>
</comment>
<dbReference type="PANTHER" id="PTHR44068">
    <property type="entry name" value="ZGC:194242"/>
    <property type="match status" value="1"/>
</dbReference>
<feature type="domain" description="Methyltransferase type 11" evidence="2">
    <location>
        <begin position="61"/>
        <end position="158"/>
    </location>
</feature>
<name>A0A1E3X3I5_9BACT</name>
<dbReference type="AlphaFoldDB" id="A0A1E3X3I5"/>
<dbReference type="Pfam" id="PF08241">
    <property type="entry name" value="Methyltransf_11"/>
    <property type="match status" value="1"/>
</dbReference>
<dbReference type="GO" id="GO:0008757">
    <property type="term" value="F:S-adenosylmethionine-dependent methyltransferase activity"/>
    <property type="evidence" value="ECO:0007669"/>
    <property type="project" value="InterPro"/>
</dbReference>
<sequence>MKEKRKMNERLKDSYVIDFYEKEALKYDEKRWNTKIGEYTDFLHKQIMLSMHKDWNNENILEIGMGTGRFTQVLAERCASVSAIDTSQSMIEITTNKLDKKGLKDNVKLYNASAFELPFKNSNFDGCISINVFSHLQNYERVIMEISRILKPGGFFIVNFPNLLSYFLPYGILVNLNRKSLRRNVFTHWYNLFAIRDIYFKSGLKIVEIQGQAHLPAIRNSEVFYKVIKLINNVSRTSILKYICPVIFVKGIKKEEP</sequence>
<dbReference type="Proteomes" id="UP000094056">
    <property type="component" value="Unassembled WGS sequence"/>
</dbReference>
<evidence type="ECO:0000313" key="4">
    <source>
        <dbReference type="Proteomes" id="UP000094056"/>
    </source>
</evidence>
<dbReference type="InterPro" id="IPR029063">
    <property type="entry name" value="SAM-dependent_MTases_sf"/>
</dbReference>
<reference evidence="3 4" key="1">
    <citation type="submission" date="2016-07" db="EMBL/GenBank/DDBJ databases">
        <title>Draft genome of Scalindua rubra, obtained from a brine-seawater interface in the Red Sea, sheds light on salt adaptation in anammox bacteria.</title>
        <authorList>
            <person name="Speth D.R."/>
            <person name="Lagkouvardos I."/>
            <person name="Wang Y."/>
            <person name="Qian P.-Y."/>
            <person name="Dutilh B.E."/>
            <person name="Jetten M.S."/>
        </authorList>
    </citation>
    <scope>NUCLEOTIDE SEQUENCE [LARGE SCALE GENOMIC DNA]</scope>
    <source>
        <strain evidence="3">BSI-1</strain>
    </source>
</reference>
<dbReference type="SUPFAM" id="SSF53335">
    <property type="entry name" value="S-adenosyl-L-methionine-dependent methyltransferases"/>
    <property type="match status" value="1"/>
</dbReference>
<evidence type="ECO:0000259" key="2">
    <source>
        <dbReference type="Pfam" id="PF08241"/>
    </source>
</evidence>
<protein>
    <recommendedName>
        <fullName evidence="2">Methyltransferase type 11 domain-containing protein</fullName>
    </recommendedName>
</protein>
<keyword evidence="1" id="KW-0808">Transferase</keyword>
<dbReference type="InterPro" id="IPR050447">
    <property type="entry name" value="Erg6_SMT_methyltransf"/>
</dbReference>
<dbReference type="Gene3D" id="3.40.50.150">
    <property type="entry name" value="Vaccinia Virus protein VP39"/>
    <property type="match status" value="1"/>
</dbReference>
<proteinExistence type="predicted"/>
<dbReference type="PANTHER" id="PTHR44068:SF11">
    <property type="entry name" value="GERANYL DIPHOSPHATE 2-C-METHYLTRANSFERASE"/>
    <property type="match status" value="1"/>
</dbReference>
<dbReference type="InterPro" id="IPR013216">
    <property type="entry name" value="Methyltransf_11"/>
</dbReference>
<evidence type="ECO:0000256" key="1">
    <source>
        <dbReference type="ARBA" id="ARBA00022679"/>
    </source>
</evidence>
<organism evidence="3 4">
    <name type="scientific">Candidatus Scalindua rubra</name>
    <dbReference type="NCBI Taxonomy" id="1872076"/>
    <lineage>
        <taxon>Bacteria</taxon>
        <taxon>Pseudomonadati</taxon>
        <taxon>Planctomycetota</taxon>
        <taxon>Candidatus Brocadiia</taxon>
        <taxon>Candidatus Brocadiales</taxon>
        <taxon>Candidatus Scalinduaceae</taxon>
        <taxon>Candidatus Scalindua</taxon>
    </lineage>
</organism>
<evidence type="ECO:0000313" key="3">
    <source>
        <dbReference type="EMBL" id="ODS30185.1"/>
    </source>
</evidence>